<gene>
    <name evidence="1" type="ORF">CLF_109064</name>
</gene>
<keyword evidence="2" id="KW-1185">Reference proteome</keyword>
<evidence type="ECO:0000313" key="1">
    <source>
        <dbReference type="EMBL" id="GAA52898.1"/>
    </source>
</evidence>
<name>G7YIW5_CLOSI</name>
<protein>
    <submittedName>
        <fullName evidence="1">Uncharacterized protein</fullName>
    </submittedName>
</protein>
<dbReference type="AlphaFoldDB" id="G7YIW5"/>
<sequence length="108" mass="12359">MTGPRAPLERNSIGGGTSTDCSFHYAFGSETVKASEQSCTNNPLVSNRISLQLLAEGLWVRNSMELREMHTVDDSIRMKRLCKPDRLFYTNRIHVQHKISFENKTTYH</sequence>
<organism evidence="1 2">
    <name type="scientific">Clonorchis sinensis</name>
    <name type="common">Chinese liver fluke</name>
    <dbReference type="NCBI Taxonomy" id="79923"/>
    <lineage>
        <taxon>Eukaryota</taxon>
        <taxon>Metazoa</taxon>
        <taxon>Spiralia</taxon>
        <taxon>Lophotrochozoa</taxon>
        <taxon>Platyhelminthes</taxon>
        <taxon>Trematoda</taxon>
        <taxon>Digenea</taxon>
        <taxon>Opisthorchiida</taxon>
        <taxon>Opisthorchiata</taxon>
        <taxon>Opisthorchiidae</taxon>
        <taxon>Clonorchis</taxon>
    </lineage>
</organism>
<dbReference type="EMBL" id="DF143375">
    <property type="protein sequence ID" value="GAA52898.1"/>
    <property type="molecule type" value="Genomic_DNA"/>
</dbReference>
<evidence type="ECO:0000313" key="2">
    <source>
        <dbReference type="Proteomes" id="UP000008909"/>
    </source>
</evidence>
<dbReference type="Proteomes" id="UP000008909">
    <property type="component" value="Unassembled WGS sequence"/>
</dbReference>
<reference evidence="1" key="1">
    <citation type="journal article" date="2011" name="Genome Biol.">
        <title>The draft genome of the carcinogenic human liver fluke Clonorchis sinensis.</title>
        <authorList>
            <person name="Wang X."/>
            <person name="Chen W."/>
            <person name="Huang Y."/>
            <person name="Sun J."/>
            <person name="Men J."/>
            <person name="Liu H."/>
            <person name="Luo F."/>
            <person name="Guo L."/>
            <person name="Lv X."/>
            <person name="Deng C."/>
            <person name="Zhou C."/>
            <person name="Fan Y."/>
            <person name="Li X."/>
            <person name="Huang L."/>
            <person name="Hu Y."/>
            <person name="Liang C."/>
            <person name="Hu X."/>
            <person name="Xu J."/>
            <person name="Yu X."/>
        </authorList>
    </citation>
    <scope>NUCLEOTIDE SEQUENCE [LARGE SCALE GENOMIC DNA]</scope>
    <source>
        <strain evidence="1">Henan</strain>
    </source>
</reference>
<accession>G7YIW5</accession>
<reference key="2">
    <citation type="submission" date="2011-10" db="EMBL/GenBank/DDBJ databases">
        <title>The genome and transcriptome sequence of Clonorchis sinensis provide insights into the carcinogenic liver fluke.</title>
        <authorList>
            <person name="Wang X."/>
            <person name="Huang Y."/>
            <person name="Chen W."/>
            <person name="Liu H."/>
            <person name="Guo L."/>
            <person name="Chen Y."/>
            <person name="Luo F."/>
            <person name="Zhou W."/>
            <person name="Sun J."/>
            <person name="Mao Q."/>
            <person name="Liang P."/>
            <person name="Zhou C."/>
            <person name="Tian Y."/>
            <person name="Men J."/>
            <person name="Lv X."/>
            <person name="Huang L."/>
            <person name="Zhou J."/>
            <person name="Hu Y."/>
            <person name="Li R."/>
            <person name="Zhang F."/>
            <person name="Lei H."/>
            <person name="Li X."/>
            <person name="Hu X."/>
            <person name="Liang C."/>
            <person name="Xu J."/>
            <person name="Wu Z."/>
            <person name="Yu X."/>
        </authorList>
    </citation>
    <scope>NUCLEOTIDE SEQUENCE</scope>
    <source>
        <strain>Henan</strain>
    </source>
</reference>
<proteinExistence type="predicted"/>